<name>A0AC35U480_9BILA</name>
<dbReference type="Proteomes" id="UP000095286">
    <property type="component" value="Unplaced"/>
</dbReference>
<organism evidence="1 2">
    <name type="scientific">Rhabditophanes sp. KR3021</name>
    <dbReference type="NCBI Taxonomy" id="114890"/>
    <lineage>
        <taxon>Eukaryota</taxon>
        <taxon>Metazoa</taxon>
        <taxon>Ecdysozoa</taxon>
        <taxon>Nematoda</taxon>
        <taxon>Chromadorea</taxon>
        <taxon>Rhabditida</taxon>
        <taxon>Tylenchina</taxon>
        <taxon>Panagrolaimomorpha</taxon>
        <taxon>Strongyloidoidea</taxon>
        <taxon>Alloionematidae</taxon>
        <taxon>Rhabditophanes</taxon>
    </lineage>
</organism>
<accession>A0AC35U480</accession>
<reference evidence="2" key="1">
    <citation type="submission" date="2016-11" db="UniProtKB">
        <authorList>
            <consortium name="WormBaseParasite"/>
        </authorList>
    </citation>
    <scope>IDENTIFICATION</scope>
    <source>
        <strain evidence="2">KR3021</strain>
    </source>
</reference>
<dbReference type="WBParaSite" id="RSKR_0000755900.1">
    <property type="protein sequence ID" value="RSKR_0000755900.1"/>
    <property type="gene ID" value="RSKR_0000755900"/>
</dbReference>
<proteinExistence type="predicted"/>
<protein>
    <submittedName>
        <fullName evidence="2">C2H2-type domain-containing protein</fullName>
    </submittedName>
</protein>
<evidence type="ECO:0000313" key="1">
    <source>
        <dbReference type="Proteomes" id="UP000095286"/>
    </source>
</evidence>
<evidence type="ECO:0000313" key="2">
    <source>
        <dbReference type="WBParaSite" id="RSKR_0000755900.1"/>
    </source>
</evidence>
<sequence>MQPRKKKCKKANKSNIPLPMESDSLGIHKPAPKERDTDNNFSSRISANRNQIQPPLETTNSEIQYSRHRITSRTVNAEEQSISQTDQFHFQHPIINSAYLLHPQHPMENLGHQFSSQHPMANNQAQGNPQMANPSNYFYLQNHLQHQNHIQHSMANILNLSHLQNQAQNEPQNQPQSQPQNQAQNEPQNQPQSQPQNQLYSQYLPQSNRHNQFQHQTQSHHPMTNEHPPNPYANSSMTNENNERYYILNTVQIVSEFVDYGSHSPNQDDIIIEEMGSEENKSDRDKKSENNENDSGEESESNQNDNDEGSENNETPPQIEEGKENETPSSDEEGDSTYLYTNEMERNQTSSFEEDSDSQILNFAANEYEDLDYVNVRRQEMEGSETHNPSPCQINYEQTNFVEHQETNSAEKQQTDSVEKEKYTDDDNQTSASEGQKHPGNQVLSSSEPNDCYGYIPTIEIMDCAKNDAYCPIKMIGTHIHSPPLNEREFVNNHDPSIAYDQFSFDQTPSLTSSDEQEYSLNQAFSEERVDYFNQNTLSKEHEDLNYLTALSQIVYLTKTENINDGFHYPSQIAGNQTPSNKSKQSQDNQSLLINSSERCINPFLNLLGIGENITSPPNSLNNCITINYDDRQQSQMLSQQKLSKDFSKNNIHTVVTPVGMLRANDIEIDAVYDNIAPSHIYAQKIQTDSAAMIAGTLTQHVNGTKVSKPSGTSLINGNTFITIPFTPESVNNIKGFNHSGLSLAQMANSINGIVNQKSNSTSNTTSASSSSTNGLHVLSQTALQASNCDKHQIFNKQPFFDICTQLSQALTPPQESKNVSPVHFNRVSENKKLKVTVKEEGSLIRSTTEDMPKICQSNSVSPSLSTDSSWYVKREDNCVSKQHKYSHSKEKTQHSCSVCSKKFQFKSNLREHMAVHQEGAQYQCPICDKTCRLKGNLKKHFRTHTVSNAELEKMWEKFKMSMNSRSGPKPLERQGFADMLDKITFQSLDEYEDSAKSKESESNTNHLMDTMDLSDLPVLTRAVSTTKEIRSRSPTPLLRPVAIAPVKNVQVETPVKVMHPVNNNICKSIDLRTVFNLKEPTIIEYFNCAFCSEKFTSRNMCTQHSYQEHFDLVQSSKNASTWCAVCLRHFPAHEQLQQHLGFHEIARKMAGPDIMYQQTQH</sequence>